<evidence type="ECO:0000313" key="1">
    <source>
        <dbReference type="EnsemblPlants" id="OB09G13670.1"/>
    </source>
</evidence>
<dbReference type="HOGENOM" id="CLU_3035606_0_0_1"/>
<reference evidence="1" key="1">
    <citation type="journal article" date="2013" name="Nat. Commun.">
        <title>Whole-genome sequencing of Oryza brachyantha reveals mechanisms underlying Oryza genome evolution.</title>
        <authorList>
            <person name="Chen J."/>
            <person name="Huang Q."/>
            <person name="Gao D."/>
            <person name="Wang J."/>
            <person name="Lang Y."/>
            <person name="Liu T."/>
            <person name="Li B."/>
            <person name="Bai Z."/>
            <person name="Luis Goicoechea J."/>
            <person name="Liang C."/>
            <person name="Chen C."/>
            <person name="Zhang W."/>
            <person name="Sun S."/>
            <person name="Liao Y."/>
            <person name="Zhang X."/>
            <person name="Yang L."/>
            <person name="Song C."/>
            <person name="Wang M."/>
            <person name="Shi J."/>
            <person name="Liu G."/>
            <person name="Liu J."/>
            <person name="Zhou H."/>
            <person name="Zhou W."/>
            <person name="Yu Q."/>
            <person name="An N."/>
            <person name="Chen Y."/>
            <person name="Cai Q."/>
            <person name="Wang B."/>
            <person name="Liu B."/>
            <person name="Min J."/>
            <person name="Huang Y."/>
            <person name="Wu H."/>
            <person name="Li Z."/>
            <person name="Zhang Y."/>
            <person name="Yin Y."/>
            <person name="Song W."/>
            <person name="Jiang J."/>
            <person name="Jackson S.A."/>
            <person name="Wing R.A."/>
            <person name="Wang J."/>
            <person name="Chen M."/>
        </authorList>
    </citation>
    <scope>NUCLEOTIDE SEQUENCE [LARGE SCALE GENOMIC DNA]</scope>
    <source>
        <strain evidence="1">cv. IRGC 101232</strain>
    </source>
</reference>
<accession>J3MWI8</accession>
<organism evidence="1">
    <name type="scientific">Oryza brachyantha</name>
    <name type="common">malo sina</name>
    <dbReference type="NCBI Taxonomy" id="4533"/>
    <lineage>
        <taxon>Eukaryota</taxon>
        <taxon>Viridiplantae</taxon>
        <taxon>Streptophyta</taxon>
        <taxon>Embryophyta</taxon>
        <taxon>Tracheophyta</taxon>
        <taxon>Spermatophyta</taxon>
        <taxon>Magnoliopsida</taxon>
        <taxon>Liliopsida</taxon>
        <taxon>Poales</taxon>
        <taxon>Poaceae</taxon>
        <taxon>BOP clade</taxon>
        <taxon>Oryzoideae</taxon>
        <taxon>Oryzeae</taxon>
        <taxon>Oryzinae</taxon>
        <taxon>Oryza</taxon>
    </lineage>
</organism>
<protein>
    <submittedName>
        <fullName evidence="1">Uncharacterized protein</fullName>
    </submittedName>
</protein>
<keyword evidence="2" id="KW-1185">Reference proteome</keyword>
<dbReference type="AlphaFoldDB" id="J3MWI8"/>
<reference evidence="1" key="2">
    <citation type="submission" date="2013-04" db="UniProtKB">
        <authorList>
            <consortium name="EnsemblPlants"/>
        </authorList>
    </citation>
    <scope>IDENTIFICATION</scope>
</reference>
<proteinExistence type="predicted"/>
<sequence>MPNDKIQKPSKMQNQHEIFPVCDSSGTTIFFNQPLNSESHTTKNPTCVTAKPCTV</sequence>
<dbReference type="EnsemblPlants" id="OB09G13670.1">
    <property type="protein sequence ID" value="OB09G13670.1"/>
    <property type="gene ID" value="OB09G13670"/>
</dbReference>
<dbReference type="Proteomes" id="UP000006038">
    <property type="component" value="Chromosome 9"/>
</dbReference>
<evidence type="ECO:0000313" key="2">
    <source>
        <dbReference type="Proteomes" id="UP000006038"/>
    </source>
</evidence>
<dbReference type="Gramene" id="OB09G13670.1">
    <property type="protein sequence ID" value="OB09G13670.1"/>
    <property type="gene ID" value="OB09G13670"/>
</dbReference>
<name>J3MWI8_ORYBR</name>